<keyword evidence="5" id="KW-0808">Transferase</keyword>
<accession>A0A371H1R9</accession>
<dbReference type="STRING" id="157652.A0A371H1R9"/>
<dbReference type="EMBL" id="QJKJ01003823">
    <property type="protein sequence ID" value="RDX96760.1"/>
    <property type="molecule type" value="Genomic_DNA"/>
</dbReference>
<comment type="caution">
    <text evidence="8">The sequence shown here is derived from an EMBL/GenBank/DDBJ whole genome shotgun (WGS) entry which is preliminary data.</text>
</comment>
<dbReference type="InterPro" id="IPR003835">
    <property type="entry name" value="Glyco_trans_19"/>
</dbReference>
<keyword evidence="2" id="KW-0444">Lipid biosynthesis</keyword>
<reference evidence="8" key="1">
    <citation type="submission" date="2018-05" db="EMBL/GenBank/DDBJ databases">
        <title>Draft genome of Mucuna pruriens seed.</title>
        <authorList>
            <person name="Nnadi N.E."/>
            <person name="Vos R."/>
            <person name="Hasami M.H."/>
            <person name="Devisetty U.K."/>
            <person name="Aguiy J.C."/>
        </authorList>
    </citation>
    <scope>NUCLEOTIDE SEQUENCE [LARGE SCALE GENOMIC DNA]</scope>
    <source>
        <strain evidence="8">JCA_2017</strain>
    </source>
</reference>
<evidence type="ECO:0000256" key="5">
    <source>
        <dbReference type="ARBA" id="ARBA00022679"/>
    </source>
</evidence>
<dbReference type="PANTHER" id="PTHR30372:SF4">
    <property type="entry name" value="LIPID-A-DISACCHARIDE SYNTHASE, MITOCHONDRIAL-RELATED"/>
    <property type="match status" value="1"/>
</dbReference>
<gene>
    <name evidence="8" type="primary">LPXB</name>
    <name evidence="8" type="ORF">CR513_20545</name>
</gene>
<evidence type="ECO:0000256" key="4">
    <source>
        <dbReference type="ARBA" id="ARBA00022676"/>
    </source>
</evidence>
<dbReference type="SUPFAM" id="SSF53756">
    <property type="entry name" value="UDP-Glycosyltransferase/glycogen phosphorylase"/>
    <property type="match status" value="1"/>
</dbReference>
<sequence>MRSLVISGVPTPREGFVGLETRSALRNDSSPSSSMFSPMRLRAKTFLRRKWNPNPNSARVQWFSVSSPKAVVDMAARDGELRLFLVAGEVSGDSIASRLMALLKILSPFPLRFAGIGGAKMASEGLQSLFPIEDISVMGLWELLPHLYRIRAKLNETVEAAALFEPHVVLTVDSKGFSFRFLKQLRARYCQKKLHSPVHFHYVAPSFWAWKGGEVRLGGLAEFVDHLFCILPDEDRICRLNGLYATFVGHPVLEDVLELNLENNSSIHELRAEGNGEDFRRKHAVPAGATVISLLPGSRVQEVSRMLPIFSGTVELMKDMVPQLLTVIHVAPNEHVENFIAGAVHRWPVPVVLIPGGRTQLRYDAFSASRVALCTSGTVAVELKLARLPCVVAYRAHILTEWLIRYKAKIRYISLPNILLDKAVIPEALFQSCKPANLALMLKKLIHDNGCREEQIIAAQKFVKLLFPSERIKYNLPQQNLRKYADYTPSAVAALTILNYGKPMTNI</sequence>
<evidence type="ECO:0000256" key="3">
    <source>
        <dbReference type="ARBA" id="ARBA00022556"/>
    </source>
</evidence>
<evidence type="ECO:0000313" key="9">
    <source>
        <dbReference type="Proteomes" id="UP000257109"/>
    </source>
</evidence>
<keyword evidence="4" id="KW-0328">Glycosyltransferase</keyword>
<keyword evidence="3" id="KW-0441">Lipid A biosynthesis</keyword>
<dbReference type="Pfam" id="PF02684">
    <property type="entry name" value="LpxB"/>
    <property type="match status" value="1"/>
</dbReference>
<protein>
    <recommendedName>
        <fullName evidence="1">lipid-A-disaccharide synthase</fullName>
        <ecNumber evidence="1">2.4.1.182</ecNumber>
    </recommendedName>
</protein>
<dbReference type="GO" id="GO:0016020">
    <property type="term" value="C:membrane"/>
    <property type="evidence" value="ECO:0007669"/>
    <property type="project" value="GOC"/>
</dbReference>
<dbReference type="GO" id="GO:0009245">
    <property type="term" value="P:lipid A biosynthetic process"/>
    <property type="evidence" value="ECO:0007669"/>
    <property type="project" value="UniProtKB-KW"/>
</dbReference>
<dbReference type="OrthoDB" id="2419at2759"/>
<evidence type="ECO:0000256" key="1">
    <source>
        <dbReference type="ARBA" id="ARBA00012687"/>
    </source>
</evidence>
<dbReference type="GO" id="GO:0005543">
    <property type="term" value="F:phospholipid binding"/>
    <property type="evidence" value="ECO:0007669"/>
    <property type="project" value="TreeGrafter"/>
</dbReference>
<proteinExistence type="predicted"/>
<name>A0A371H1R9_MUCPR</name>
<evidence type="ECO:0000256" key="2">
    <source>
        <dbReference type="ARBA" id="ARBA00022516"/>
    </source>
</evidence>
<evidence type="ECO:0000256" key="7">
    <source>
        <dbReference type="ARBA" id="ARBA00048975"/>
    </source>
</evidence>
<organism evidence="8 9">
    <name type="scientific">Mucuna pruriens</name>
    <name type="common">Velvet bean</name>
    <name type="synonym">Dolichos pruriens</name>
    <dbReference type="NCBI Taxonomy" id="157652"/>
    <lineage>
        <taxon>Eukaryota</taxon>
        <taxon>Viridiplantae</taxon>
        <taxon>Streptophyta</taxon>
        <taxon>Embryophyta</taxon>
        <taxon>Tracheophyta</taxon>
        <taxon>Spermatophyta</taxon>
        <taxon>Magnoliopsida</taxon>
        <taxon>eudicotyledons</taxon>
        <taxon>Gunneridae</taxon>
        <taxon>Pentapetalae</taxon>
        <taxon>rosids</taxon>
        <taxon>fabids</taxon>
        <taxon>Fabales</taxon>
        <taxon>Fabaceae</taxon>
        <taxon>Papilionoideae</taxon>
        <taxon>50 kb inversion clade</taxon>
        <taxon>NPAAA clade</taxon>
        <taxon>indigoferoid/millettioid clade</taxon>
        <taxon>Phaseoleae</taxon>
        <taxon>Mucuna</taxon>
    </lineage>
</organism>
<keyword evidence="9" id="KW-1185">Reference proteome</keyword>
<keyword evidence="6" id="KW-0443">Lipid metabolism</keyword>
<evidence type="ECO:0000313" key="8">
    <source>
        <dbReference type="EMBL" id="RDX96760.1"/>
    </source>
</evidence>
<dbReference type="GO" id="GO:0008915">
    <property type="term" value="F:lipid-A-disaccharide synthase activity"/>
    <property type="evidence" value="ECO:0007669"/>
    <property type="project" value="UniProtKB-EC"/>
</dbReference>
<evidence type="ECO:0000256" key="6">
    <source>
        <dbReference type="ARBA" id="ARBA00023098"/>
    </source>
</evidence>
<comment type="catalytic activity">
    <reaction evidence="7">
        <text>a lipid X + a UDP-2-N,3-O-bis[(3R)-3-hydroxyacyl]-alpha-D-glucosamine = a lipid A disaccharide + UDP + H(+)</text>
        <dbReference type="Rhea" id="RHEA:67828"/>
        <dbReference type="ChEBI" id="CHEBI:15378"/>
        <dbReference type="ChEBI" id="CHEBI:58223"/>
        <dbReference type="ChEBI" id="CHEBI:137748"/>
        <dbReference type="ChEBI" id="CHEBI:176338"/>
        <dbReference type="ChEBI" id="CHEBI:176343"/>
        <dbReference type="EC" id="2.4.1.182"/>
    </reaction>
</comment>
<dbReference type="AlphaFoldDB" id="A0A371H1R9"/>
<dbReference type="PANTHER" id="PTHR30372">
    <property type="entry name" value="LIPID-A-DISACCHARIDE SYNTHASE"/>
    <property type="match status" value="1"/>
</dbReference>
<dbReference type="EC" id="2.4.1.182" evidence="1"/>
<dbReference type="Proteomes" id="UP000257109">
    <property type="component" value="Unassembled WGS sequence"/>
</dbReference>